<evidence type="ECO:0000313" key="2">
    <source>
        <dbReference type="Proteomes" id="UP000005819"/>
    </source>
</evidence>
<dbReference type="OrthoDB" id="1005189at2"/>
<proteinExistence type="predicted"/>
<accession>B0MZ57</accession>
<protein>
    <submittedName>
        <fullName evidence="1">Uncharacterized protein</fullName>
    </submittedName>
</protein>
<keyword evidence="2" id="KW-1185">Reference proteome</keyword>
<reference evidence="1" key="2">
    <citation type="submission" date="2013-09" db="EMBL/GenBank/DDBJ databases">
        <title>Draft genome sequence of Alistipes putredinis (DSM 17216).</title>
        <authorList>
            <person name="Sudarsanam P."/>
            <person name="Ley R."/>
            <person name="Guruge J."/>
            <person name="Turnbaugh P.J."/>
            <person name="Mahowald M."/>
            <person name="Liep D."/>
            <person name="Gordon J."/>
        </authorList>
    </citation>
    <scope>NUCLEOTIDE SEQUENCE</scope>
    <source>
        <strain evidence="1">DSM 17216</strain>
    </source>
</reference>
<dbReference type="Proteomes" id="UP000005819">
    <property type="component" value="Unassembled WGS sequence"/>
</dbReference>
<gene>
    <name evidence="1" type="ORF">ALIPUT_02431</name>
</gene>
<dbReference type="EMBL" id="ABFK02000020">
    <property type="protein sequence ID" value="EDS02893.1"/>
    <property type="molecule type" value="Genomic_DNA"/>
</dbReference>
<comment type="caution">
    <text evidence="1">The sequence shown here is derived from an EMBL/GenBank/DDBJ whole genome shotgun (WGS) entry which is preliminary data.</text>
</comment>
<sequence>MTTKPTYPPPQTDPNQLTFKVSVSNITPTTAEITVSPSNETKSYFSDIVTDADWLESQKHGFDDYLQYFIEVVMMEQQEMTREEAVKAITSYGNDAYTARGLEPGAKYWAVAVGIDADGHTTTKPTAEAFTAQTAPESTNTFEIATTAITQTGASITVTPSNSDVYFLDVLSADIQSQVPTGTDYQKYLIDRYFGWGMLDMYLHEGPFTYEAKELNPGWEYQIAVFGCEQGFPTTPIKTETFKTLEGGDPQTFDVQFECTLSSVVASKFSTVPSADDVVYIFDLISEEDYQAFGENIEEGMKKVLESKIKDYMGTTGLHAEAVSMLAATGPVEFERNLQTGDQLRMWAVAIDQKGVPVAPFIISETYTVEENTAALAEVSIDSYAWYDGAELAQLDPINFAGFEEYAVLLLKVSHNDKAAHWWTGCFMGDLSNPDEYSDRSIINNLVTYGIPEFKDAVDQLLAVYWDENTICGVAADAEGNYGPVIRQMVNLTKEGASPAGELIGGGLSNINLMDMRQAKFAHR</sequence>
<evidence type="ECO:0000313" key="1">
    <source>
        <dbReference type="EMBL" id="EDS02893.1"/>
    </source>
</evidence>
<reference evidence="1" key="1">
    <citation type="submission" date="2007-10" db="EMBL/GenBank/DDBJ databases">
        <authorList>
            <person name="Fulton L."/>
            <person name="Clifton S."/>
            <person name="Fulton B."/>
            <person name="Xu J."/>
            <person name="Minx P."/>
            <person name="Pepin K.H."/>
            <person name="Johnson M."/>
            <person name="Thiruvilangam P."/>
            <person name="Bhonagiri V."/>
            <person name="Nash W.E."/>
            <person name="Mardis E.R."/>
            <person name="Wilson R.K."/>
        </authorList>
    </citation>
    <scope>NUCLEOTIDE SEQUENCE [LARGE SCALE GENOMIC DNA]</scope>
    <source>
        <strain evidence="1">DSM 17216</strain>
    </source>
</reference>
<dbReference type="HOGENOM" id="CLU_519390_0_0_10"/>
<organism evidence="1 2">
    <name type="scientific">Alistipes putredinis DSM 17216</name>
    <dbReference type="NCBI Taxonomy" id="445970"/>
    <lineage>
        <taxon>Bacteria</taxon>
        <taxon>Pseudomonadati</taxon>
        <taxon>Bacteroidota</taxon>
        <taxon>Bacteroidia</taxon>
        <taxon>Bacteroidales</taxon>
        <taxon>Rikenellaceae</taxon>
        <taxon>Alistipes</taxon>
    </lineage>
</organism>
<name>B0MZ57_9BACT</name>
<dbReference type="AlphaFoldDB" id="B0MZ57"/>